<gene>
    <name evidence="3" type="ORF">OG626_13720</name>
</gene>
<protein>
    <recommendedName>
        <fullName evidence="4">Integral membrane protein</fullName>
    </recommendedName>
</protein>
<evidence type="ECO:0000256" key="2">
    <source>
        <dbReference type="SAM" id="Phobius"/>
    </source>
</evidence>
<feature type="transmembrane region" description="Helical" evidence="2">
    <location>
        <begin position="156"/>
        <end position="189"/>
    </location>
</feature>
<evidence type="ECO:0000313" key="3">
    <source>
        <dbReference type="EMBL" id="WTY95889.1"/>
    </source>
</evidence>
<feature type="compositionally biased region" description="Low complexity" evidence="1">
    <location>
        <begin position="28"/>
        <end position="46"/>
    </location>
</feature>
<reference evidence="3" key="1">
    <citation type="submission" date="2022-10" db="EMBL/GenBank/DDBJ databases">
        <title>The complete genomes of actinobacterial strains from the NBC collection.</title>
        <authorList>
            <person name="Joergensen T.S."/>
            <person name="Alvarez Arevalo M."/>
            <person name="Sterndorff E.B."/>
            <person name="Faurdal D."/>
            <person name="Vuksanovic O."/>
            <person name="Mourched A.-S."/>
            <person name="Charusanti P."/>
            <person name="Shaw S."/>
            <person name="Blin K."/>
            <person name="Weber T."/>
        </authorList>
    </citation>
    <scope>NUCLEOTIDE SEQUENCE</scope>
    <source>
        <strain evidence="3">NBC_01401</strain>
    </source>
</reference>
<feature type="transmembrane region" description="Helical" evidence="2">
    <location>
        <begin position="74"/>
        <end position="97"/>
    </location>
</feature>
<evidence type="ECO:0000256" key="1">
    <source>
        <dbReference type="SAM" id="MobiDB-lite"/>
    </source>
</evidence>
<dbReference type="AlphaFoldDB" id="A0AAU3GTX3"/>
<organism evidence="3">
    <name type="scientific">Streptomyces sp. NBC_01401</name>
    <dbReference type="NCBI Taxonomy" id="2903854"/>
    <lineage>
        <taxon>Bacteria</taxon>
        <taxon>Bacillati</taxon>
        <taxon>Actinomycetota</taxon>
        <taxon>Actinomycetes</taxon>
        <taxon>Kitasatosporales</taxon>
        <taxon>Streptomycetaceae</taxon>
        <taxon>Streptomyces</taxon>
    </lineage>
</organism>
<dbReference type="EMBL" id="CP109535">
    <property type="protein sequence ID" value="WTY95889.1"/>
    <property type="molecule type" value="Genomic_DNA"/>
</dbReference>
<feature type="region of interest" description="Disordered" evidence="1">
    <location>
        <begin position="1"/>
        <end position="46"/>
    </location>
</feature>
<evidence type="ECO:0008006" key="4">
    <source>
        <dbReference type="Google" id="ProtNLM"/>
    </source>
</evidence>
<keyword evidence="2" id="KW-0812">Transmembrane</keyword>
<accession>A0AAU3GTX3</accession>
<feature type="compositionally biased region" description="Gly residues" evidence="1">
    <location>
        <begin position="13"/>
        <end position="27"/>
    </location>
</feature>
<keyword evidence="2" id="KW-1133">Transmembrane helix</keyword>
<feature type="transmembrane region" description="Helical" evidence="2">
    <location>
        <begin position="122"/>
        <end position="144"/>
    </location>
</feature>
<sequence>MSFGDPNNPYGQQQGGQPGGQPGGQQPGYGYPQQAPQGVPQQGYGYPQAPPVQGGYGFPGGPGEMPGGVKASRVLLYVIAGLQVVGAIFVVLAAAAVNAAKNDPTLQEDVQFQQLADYSGGVLWAIAVFAVLWGAFAVVLAAKFGKGGSGLRVTTIIFGVITAILGIYPFVVIGLIHTVLAVLVIVFVAKSDGEAWFNRQQQPQY</sequence>
<keyword evidence="2" id="KW-0472">Membrane</keyword>
<proteinExistence type="predicted"/>
<name>A0AAU3GTX3_9ACTN</name>